<dbReference type="STRING" id="722438.F539_03125"/>
<dbReference type="SUPFAM" id="SSF56784">
    <property type="entry name" value="HAD-like"/>
    <property type="match status" value="1"/>
</dbReference>
<evidence type="ECO:0000313" key="2">
    <source>
        <dbReference type="Proteomes" id="UP000007756"/>
    </source>
</evidence>
<dbReference type="HOGENOM" id="CLU_1014967_0_0_14"/>
<dbReference type="RefSeq" id="WP_010874909.1">
    <property type="nucleotide sequence ID" value="NZ_CP010546.1"/>
</dbReference>
<sequence>MDRKIVALDINPANFFDAANDLAIWKDFFNKAQEKHQLVFISSCWQQTIVYLLDLLSLNNVDVIAESGAITWFCKTNQYDYQAFLDLASINVIIHHAVITNSGIFTMGKSRVDDTANLSANYFISLQKYKDFKSLWLTDFEQTLKYENFLKQLGKLELSSIYVFSPQYHMDLAFIDQIASGQPRFTHSNFYPNNLLFTSNKVTKFNALEKYTKTQGLMLKDVHYINLDETLVQNSEQLASAVFIKKQNNEGLTVQDIPDVLQKLCAQLL</sequence>
<dbReference type="EMBL" id="CP002077">
    <property type="protein sequence ID" value="ADK86719.1"/>
    <property type="molecule type" value="Genomic_DNA"/>
</dbReference>
<reference evidence="1 2" key="1">
    <citation type="journal article" date="2010" name="Appl. Environ. Microbiol.">
        <title>Targeted chromosomal knockouts in Mycoplasma pneumoniae.</title>
        <authorList>
            <person name="Krishnakumar R."/>
            <person name="Assad-Garcia N."/>
            <person name="Benders G.A."/>
            <person name="Phan Q."/>
            <person name="Montague M.G."/>
            <person name="Glass J.I."/>
        </authorList>
    </citation>
    <scope>NUCLEOTIDE SEQUENCE [LARGE SCALE GENOMIC DNA]</scope>
    <source>
        <strain evidence="2">ATCC 15531 / DSM 22911 / NBRC 14401 / NCTC 10119 / FH</strain>
    </source>
</reference>
<name>A0A0H3DKE2_MYCPB</name>
<dbReference type="Proteomes" id="UP000007756">
    <property type="component" value="Chromosome"/>
</dbReference>
<dbReference type="InterPro" id="IPR036412">
    <property type="entry name" value="HAD-like_sf"/>
</dbReference>
<organism evidence="1 2">
    <name type="scientific">Mycoplasmoides pneumoniae (strain ATCC 15531 / DSM 23978 / CIP 103766 / NBRC 14401 / NCTC 10119 / FH)</name>
    <name type="common">Mycoplasma pneumoniae</name>
    <dbReference type="NCBI Taxonomy" id="722438"/>
    <lineage>
        <taxon>Bacteria</taxon>
        <taxon>Bacillati</taxon>
        <taxon>Mycoplasmatota</taxon>
        <taxon>Mycoplasmoidales</taxon>
        <taxon>Mycoplasmoidaceae</taxon>
        <taxon>Mycoplasmoides</taxon>
    </lineage>
</organism>
<dbReference type="eggNOG" id="ENOG5031YZZ">
    <property type="taxonomic scope" value="Bacteria"/>
</dbReference>
<gene>
    <name evidence="1" type="ordered locus">MPNE_0650</name>
</gene>
<dbReference type="KEGG" id="mpj:MPNE_0650"/>
<accession>A0A0H3DKE2</accession>
<proteinExistence type="predicted"/>
<evidence type="ECO:0000313" key="1">
    <source>
        <dbReference type="EMBL" id="ADK86719.1"/>
    </source>
</evidence>
<dbReference type="PaxDb" id="722438-MPNE_0650"/>
<dbReference type="NCBIfam" id="NF045755">
    <property type="entry name" value="MPN552"/>
    <property type="match status" value="1"/>
</dbReference>
<protein>
    <submittedName>
        <fullName evidence="1">Uncharacterized protein</fullName>
    </submittedName>
</protein>
<dbReference type="PATRIC" id="fig|722438.3.peg.627"/>
<dbReference type="GeneID" id="66608766"/>
<dbReference type="AlphaFoldDB" id="A0A0H3DKE2"/>